<keyword evidence="1" id="KW-0677">Repeat</keyword>
<dbReference type="InterPro" id="IPR027417">
    <property type="entry name" value="P-loop_NTPase"/>
</dbReference>
<sequence>MSTSSQNGEPTVFDHALEDYLSSLPKDNAKSKFFDLCRNTGDLTAEQLNNLIQDELSKRNLHGPANRLFNRLAGAIMDYSGVIEQFASAQPLPLSIIWGGLKIIIEIAGRRKEAFDLMSKELRALLDQLYIINDYEGLYGDSDEMQTLIFRSYKNIIRFWHRVYKECSTTNFGSFGRSMTSGKLSKLKAIVDDLKTDAESISEKGKVLEASLNAKERHEAEKEREKADEERNQQKLWRRKQNAHNYIDLRTKIREYLIPPIFATNEACHQKNLQQYLEDTCRWITTYPDYEVWSDPAPNPSPPEKRILCVNGPAGFGKSILSSFAIRHLQKRHGAVVVYYFCQLTAPCDNACDILRLLGLQLFDDYCTRRLPIDEDLCNEVIGCKSQEQFQELIGKLSVGLRPHPIYFIFDGLDEAQKPNAQQALSSTIEFICNEMLHNSRLWVTQRRQVQLSKCYDLVISPRSHCKLEIHDHTEGDVGTYLDTKLGELERRFGNIGERDRYVFQFAKVHLKLLAKGHFLWARLMTEDFEGVVDVQDLFKRITRPPTHLDELYKTFFNRIRPENRNIASKVIGLVAFARRQLRIEEIRDVITCLSRGRKSDNENLTAMSSTNFFSKYTVLIELDKGDDESEGSCRLVHSSVFEFLLHHPAILGEERSLHITPYITADACLTYLTRPVFMNLLQRQADGSQWADSTGRSMSEHHFAYYAAKYWSRHLENPELERSMRGRVIKFVESRNFQICLQIQSIWVQGNFDTYSFGDQKTVLRALPDWLVYTSPSRARQRKPTKYWLDYCNLLHNWRRLLSCGGCHDNKPDCPLLMYRGDIDRVWWATFGTEHIFSGFRGRYTSFSLADDSERNVHIFDKTETFEALCVTVDHVLRLRLNAWNRQSGILDFTCARWKRENSNRAPTLVKQQVIQTDEYATNWRLFGRRSTDESVQLVARHTIFNTTGEFLRIGSQLFIMDNDQEYIPLEGSLDNEEMPVYFEDFANRGFLLATASRAYTVAEEVLKPKDLTEVFCFGWDFLHLERLAKSKLKRNKSASYDSSSFGNGNSENDASDSSSPSSSNPSDAAEGHESWSDGSSSIDNRNNPYAVEDVIDSSDSSSSSSANTSSTSGSESGKETDSESEQSTKSNGTRSDAASSESDSAESFVEPEFDEYGEPKIQFVPSTIEVHHGEGMVKFKPLLEKSKTAPDNKMLLTVFDTRCSPPRKLFQYTHPFNFSFMLFDSPPAIHPSKPLVVWALERTEILFVDFALKTYFVQCLRSNLPSGRNVVSVNLHFHSNGRYLHVASLETQQQPRRNEASAQGPPPFKLFTVLSTYRLSSKNTTRRPPSLIHRVKANFGKYIAFQPKSLPTFAWTSEDVFVTQRARELVVYRIPLFSSSSSKQKILVPKNKIFLPNTAESCAVHFNPAIKKAPAHIIIGSESGQPGWSGLNADTEQVARFASAAQDALTNRSDIARKMLARPMGCLLKEEDIGGWVSLGNTQEPSSPNPRKNERREKFNAADDFDHVEPYLRFGSRSPVNRGGSQDADGRVSVKVE</sequence>
<evidence type="ECO:0000313" key="5">
    <source>
        <dbReference type="EMBL" id="KLO11231.1"/>
    </source>
</evidence>
<dbReference type="Proteomes" id="UP000053477">
    <property type="component" value="Unassembled WGS sequence"/>
</dbReference>
<feature type="compositionally biased region" description="Polar residues" evidence="2">
    <location>
        <begin position="1040"/>
        <end position="1050"/>
    </location>
</feature>
<evidence type="ECO:0000259" key="3">
    <source>
        <dbReference type="Pfam" id="PF24809"/>
    </source>
</evidence>
<feature type="compositionally biased region" description="Polar residues" evidence="2">
    <location>
        <begin position="1078"/>
        <end position="1089"/>
    </location>
</feature>
<dbReference type="EMBL" id="KQ086005">
    <property type="protein sequence ID" value="KLO11231.1"/>
    <property type="molecule type" value="Genomic_DNA"/>
</dbReference>
<evidence type="ECO:0000256" key="1">
    <source>
        <dbReference type="ARBA" id="ARBA00022737"/>
    </source>
</evidence>
<dbReference type="PANTHER" id="PTHR10039:SF17">
    <property type="entry name" value="FUNGAL STAND N-TERMINAL GOODBYE DOMAIN-CONTAINING PROTEIN-RELATED"/>
    <property type="match status" value="1"/>
</dbReference>
<proteinExistence type="predicted"/>
<feature type="compositionally biased region" description="Low complexity" evidence="2">
    <location>
        <begin position="1051"/>
        <end position="1070"/>
    </location>
</feature>
<dbReference type="OrthoDB" id="21416at2759"/>
<dbReference type="Gene3D" id="3.40.50.300">
    <property type="entry name" value="P-loop containing nucleotide triphosphate hydrolases"/>
    <property type="match status" value="1"/>
</dbReference>
<evidence type="ECO:0000313" key="6">
    <source>
        <dbReference type="Proteomes" id="UP000053477"/>
    </source>
</evidence>
<feature type="compositionally biased region" description="Low complexity" evidence="2">
    <location>
        <begin position="1099"/>
        <end position="1117"/>
    </location>
</feature>
<feature type="compositionally biased region" description="Basic and acidic residues" evidence="2">
    <location>
        <begin position="1530"/>
        <end position="1539"/>
    </location>
</feature>
<gene>
    <name evidence="5" type="ORF">SCHPADRAFT_480579</name>
</gene>
<name>A0A0H2S2J1_9AGAM</name>
<dbReference type="Pfam" id="PF24883">
    <property type="entry name" value="NPHP3_N"/>
    <property type="match status" value="1"/>
</dbReference>
<feature type="compositionally biased region" description="Low complexity" evidence="2">
    <location>
        <begin position="1137"/>
        <end position="1149"/>
    </location>
</feature>
<keyword evidence="6" id="KW-1185">Reference proteome</keyword>
<reference evidence="5 6" key="1">
    <citation type="submission" date="2015-04" db="EMBL/GenBank/DDBJ databases">
        <title>Complete genome sequence of Schizopora paradoxa KUC8140, a cosmopolitan wood degrader in East Asia.</title>
        <authorList>
            <consortium name="DOE Joint Genome Institute"/>
            <person name="Min B."/>
            <person name="Park H."/>
            <person name="Jang Y."/>
            <person name="Kim J.-J."/>
            <person name="Kim K.H."/>
            <person name="Pangilinan J."/>
            <person name="Lipzen A."/>
            <person name="Riley R."/>
            <person name="Grigoriev I.V."/>
            <person name="Spatafora J.W."/>
            <person name="Choi I.-G."/>
        </authorList>
    </citation>
    <scope>NUCLEOTIDE SEQUENCE [LARGE SCALE GENOMIC DNA]</scope>
    <source>
        <strain evidence="5 6">KUC8140</strain>
    </source>
</reference>
<evidence type="ECO:0000256" key="2">
    <source>
        <dbReference type="SAM" id="MobiDB-lite"/>
    </source>
</evidence>
<feature type="domain" description="DUF7708" evidence="3">
    <location>
        <begin position="69"/>
        <end position="207"/>
    </location>
</feature>
<feature type="domain" description="Nephrocystin 3-like N-terminal" evidence="4">
    <location>
        <begin position="279"/>
        <end position="447"/>
    </location>
</feature>
<dbReference type="InParanoid" id="A0A0H2S2J1"/>
<feature type="region of interest" description="Disordered" evidence="2">
    <location>
        <begin position="1040"/>
        <end position="1153"/>
    </location>
</feature>
<organism evidence="5 6">
    <name type="scientific">Schizopora paradoxa</name>
    <dbReference type="NCBI Taxonomy" id="27342"/>
    <lineage>
        <taxon>Eukaryota</taxon>
        <taxon>Fungi</taxon>
        <taxon>Dikarya</taxon>
        <taxon>Basidiomycota</taxon>
        <taxon>Agaricomycotina</taxon>
        <taxon>Agaricomycetes</taxon>
        <taxon>Hymenochaetales</taxon>
        <taxon>Schizoporaceae</taxon>
        <taxon>Schizopora</taxon>
    </lineage>
</organism>
<dbReference type="STRING" id="27342.A0A0H2S2J1"/>
<feature type="compositionally biased region" description="Polar residues" evidence="2">
    <location>
        <begin position="1481"/>
        <end position="1492"/>
    </location>
</feature>
<dbReference type="PANTHER" id="PTHR10039">
    <property type="entry name" value="AMELOGENIN"/>
    <property type="match status" value="1"/>
</dbReference>
<feature type="region of interest" description="Disordered" evidence="2">
    <location>
        <begin position="213"/>
        <end position="234"/>
    </location>
</feature>
<dbReference type="InterPro" id="IPR056884">
    <property type="entry name" value="NPHP3-like_N"/>
</dbReference>
<feature type="compositionally biased region" description="Basic and acidic residues" evidence="2">
    <location>
        <begin position="214"/>
        <end position="233"/>
    </location>
</feature>
<protein>
    <submittedName>
        <fullName evidence="5">Uncharacterized protein</fullName>
    </submittedName>
</protein>
<feature type="compositionally biased region" description="Basic and acidic residues" evidence="2">
    <location>
        <begin position="1493"/>
        <end position="1512"/>
    </location>
</feature>
<evidence type="ECO:0000259" key="4">
    <source>
        <dbReference type="Pfam" id="PF24883"/>
    </source>
</evidence>
<feature type="compositionally biased region" description="Polar residues" evidence="2">
    <location>
        <begin position="1127"/>
        <end position="1136"/>
    </location>
</feature>
<dbReference type="InterPro" id="IPR056125">
    <property type="entry name" value="DUF7708"/>
</dbReference>
<dbReference type="Pfam" id="PF24809">
    <property type="entry name" value="DUF7708"/>
    <property type="match status" value="1"/>
</dbReference>
<feature type="region of interest" description="Disordered" evidence="2">
    <location>
        <begin position="1479"/>
        <end position="1539"/>
    </location>
</feature>
<accession>A0A0H2S2J1</accession>
<dbReference type="SUPFAM" id="SSF52540">
    <property type="entry name" value="P-loop containing nucleoside triphosphate hydrolases"/>
    <property type="match status" value="1"/>
</dbReference>